<dbReference type="AlphaFoldDB" id="A0A177T5M1"/>
<gene>
    <name evidence="1" type="ORF">A4X13_0g7383</name>
</gene>
<evidence type="ECO:0000313" key="1">
    <source>
        <dbReference type="EMBL" id="KAE8241511.1"/>
    </source>
</evidence>
<accession>A0A177T5M1</accession>
<comment type="caution">
    <text evidence="1">The sequence shown here is derived from an EMBL/GenBank/DDBJ whole genome shotgun (WGS) entry which is preliminary data.</text>
</comment>
<dbReference type="Gene3D" id="1.10.520.40">
    <property type="entry name" value="CRISPR-associated protein Cse2"/>
    <property type="match status" value="1"/>
</dbReference>
<dbReference type="CDD" id="cd09731">
    <property type="entry name" value="Cse2_I-E"/>
    <property type="match status" value="1"/>
</dbReference>
<dbReference type="NCBIfam" id="TIGR02548">
    <property type="entry name" value="casB_cse2"/>
    <property type="match status" value="1"/>
</dbReference>
<sequence length="174" mass="19207">MGRGERARLRRCSDAEELLAQAATLLLAQRLIALDGEKGSLPDTPRSYEQLAWVAGVLAMVKEDTRDGKSLVFALGNAAGNERPKMSDLRFKSLQRATSTPDLFLHWRRAVQLNGSAADVVRLADDLLRWQAELGQTGTRASEGVKFQWACDYYLSARERAATEEPASNKEISA</sequence>
<dbReference type="Pfam" id="PF09485">
    <property type="entry name" value="CRISPR_Cse2"/>
    <property type="match status" value="1"/>
</dbReference>
<dbReference type="InterPro" id="IPR013382">
    <property type="entry name" value="CRISPR-assoc_prot_Cse2"/>
</dbReference>
<reference evidence="1" key="1">
    <citation type="submission" date="2016-04" db="EMBL/GenBank/DDBJ databases">
        <authorList>
            <person name="Nguyen H.D."/>
            <person name="Samba Siva P."/>
            <person name="Cullis J."/>
            <person name="Levesque C.A."/>
            <person name="Hambleton S."/>
        </authorList>
    </citation>
    <scope>NUCLEOTIDE SEQUENCE</scope>
    <source>
        <strain evidence="1">DAOMC 236416</strain>
    </source>
</reference>
<reference evidence="1" key="2">
    <citation type="journal article" date="2019" name="IMA Fungus">
        <title>Genome sequencing and comparison of five Tilletia species to identify candidate genes for the detection of regulated species infecting wheat.</title>
        <authorList>
            <person name="Nguyen H.D.T."/>
            <person name="Sultana T."/>
            <person name="Kesanakurti P."/>
            <person name="Hambleton S."/>
        </authorList>
    </citation>
    <scope>NUCLEOTIDE SEQUENCE</scope>
    <source>
        <strain evidence="1">DAOMC 236416</strain>
    </source>
</reference>
<name>A0A177T5M1_9BASI</name>
<dbReference type="EMBL" id="LWDF02000898">
    <property type="protein sequence ID" value="KAE8241511.1"/>
    <property type="molecule type" value="Genomic_DNA"/>
</dbReference>
<protein>
    <submittedName>
        <fullName evidence="1">Uncharacterized protein</fullName>
    </submittedName>
</protein>
<dbReference type="InterPro" id="IPR038287">
    <property type="entry name" value="Cse2_sf"/>
</dbReference>
<proteinExistence type="predicted"/>
<keyword evidence="2" id="KW-1185">Reference proteome</keyword>
<evidence type="ECO:0000313" key="2">
    <source>
        <dbReference type="Proteomes" id="UP000077521"/>
    </source>
</evidence>
<dbReference type="Proteomes" id="UP000077521">
    <property type="component" value="Unassembled WGS sequence"/>
</dbReference>
<organism evidence="1 2">
    <name type="scientific">Tilletia indica</name>
    <dbReference type="NCBI Taxonomy" id="43049"/>
    <lineage>
        <taxon>Eukaryota</taxon>
        <taxon>Fungi</taxon>
        <taxon>Dikarya</taxon>
        <taxon>Basidiomycota</taxon>
        <taxon>Ustilaginomycotina</taxon>
        <taxon>Exobasidiomycetes</taxon>
        <taxon>Tilletiales</taxon>
        <taxon>Tilletiaceae</taxon>
        <taxon>Tilletia</taxon>
    </lineage>
</organism>